<accession>A0A151P8D1</accession>
<keyword evidence="2" id="KW-1185">Reference proteome</keyword>
<comment type="caution">
    <text evidence="1">The sequence shown here is derived from an EMBL/GenBank/DDBJ whole genome shotgun (WGS) entry which is preliminary data.</text>
</comment>
<evidence type="ECO:0000313" key="2">
    <source>
        <dbReference type="Proteomes" id="UP000050525"/>
    </source>
</evidence>
<dbReference type="SUPFAM" id="SSF56219">
    <property type="entry name" value="DNase I-like"/>
    <property type="match status" value="1"/>
</dbReference>
<evidence type="ECO:0008006" key="3">
    <source>
        <dbReference type="Google" id="ProtNLM"/>
    </source>
</evidence>
<dbReference type="Gene3D" id="3.60.10.10">
    <property type="entry name" value="Endonuclease/exonuclease/phosphatase"/>
    <property type="match status" value="1"/>
</dbReference>
<dbReference type="AlphaFoldDB" id="A0A151P8D1"/>
<dbReference type="PANTHER" id="PTHR23227:SF84">
    <property type="entry name" value="ENDONUCLEASE_EXONUCLEASE_PHOSPHATASE DOMAIN-CONTAINING PROTEIN"/>
    <property type="match status" value="1"/>
</dbReference>
<evidence type="ECO:0000313" key="1">
    <source>
        <dbReference type="EMBL" id="KYO44985.1"/>
    </source>
</evidence>
<gene>
    <name evidence="1" type="ORF">Y1Q_0023036</name>
</gene>
<protein>
    <recommendedName>
        <fullName evidence="3">Endonuclease/exonuclease/phosphatase domain-containing protein</fullName>
    </recommendedName>
</protein>
<reference evidence="1 2" key="1">
    <citation type="journal article" date="2012" name="Genome Biol.">
        <title>Sequencing three crocodilian genomes to illuminate the evolution of archosaurs and amniotes.</title>
        <authorList>
            <person name="St John J.A."/>
            <person name="Braun E.L."/>
            <person name="Isberg S.R."/>
            <person name="Miles L.G."/>
            <person name="Chong A.Y."/>
            <person name="Gongora J."/>
            <person name="Dalzell P."/>
            <person name="Moran C."/>
            <person name="Bed'hom B."/>
            <person name="Abzhanov A."/>
            <person name="Burgess S.C."/>
            <person name="Cooksey A.M."/>
            <person name="Castoe T.A."/>
            <person name="Crawford N.G."/>
            <person name="Densmore L.D."/>
            <person name="Drew J.C."/>
            <person name="Edwards S.V."/>
            <person name="Faircloth B.C."/>
            <person name="Fujita M.K."/>
            <person name="Greenwold M.J."/>
            <person name="Hoffmann F.G."/>
            <person name="Howard J.M."/>
            <person name="Iguchi T."/>
            <person name="Janes D.E."/>
            <person name="Khan S.Y."/>
            <person name="Kohno S."/>
            <person name="de Koning A.J."/>
            <person name="Lance S.L."/>
            <person name="McCarthy F.M."/>
            <person name="McCormack J.E."/>
            <person name="Merchant M.E."/>
            <person name="Peterson D.G."/>
            <person name="Pollock D.D."/>
            <person name="Pourmand N."/>
            <person name="Raney B.J."/>
            <person name="Roessler K.A."/>
            <person name="Sanford J.R."/>
            <person name="Sawyer R.H."/>
            <person name="Schmidt C.J."/>
            <person name="Triplett E.W."/>
            <person name="Tuberville T.D."/>
            <person name="Venegas-Anaya M."/>
            <person name="Howard J.T."/>
            <person name="Jarvis E.D."/>
            <person name="Guillette L.J.Jr."/>
            <person name="Glenn T.C."/>
            <person name="Green R.E."/>
            <person name="Ray D.A."/>
        </authorList>
    </citation>
    <scope>NUCLEOTIDE SEQUENCE [LARGE SCALE GENOMIC DNA]</scope>
    <source>
        <strain evidence="1">KSC_2009_1</strain>
    </source>
</reference>
<sequence length="165" mass="18389">MLTDGNTNRPERRTALIGRELGQITALSKTHLPEEKELTEEKAGYTFFWSGHGTEDKWEAGVSFAIQNSLVKKLTYLPKGVNDLMMVLNLPLVGKKCTTIISAYAPTMANSDEVKNQLYDDLHSVITAVSKSDRLILLGDFNARIGSDCQTWDGVIGKQETWKLQ</sequence>
<dbReference type="InterPro" id="IPR036691">
    <property type="entry name" value="Endo/exonu/phosph_ase_sf"/>
</dbReference>
<dbReference type="EMBL" id="AKHW03000640">
    <property type="protein sequence ID" value="KYO44985.1"/>
    <property type="molecule type" value="Genomic_DNA"/>
</dbReference>
<dbReference type="PANTHER" id="PTHR23227">
    <property type="entry name" value="BUCENTAUR RELATED"/>
    <property type="match status" value="1"/>
</dbReference>
<dbReference type="Proteomes" id="UP000050525">
    <property type="component" value="Unassembled WGS sequence"/>
</dbReference>
<dbReference type="InterPro" id="IPR027124">
    <property type="entry name" value="Swc5/CFDP1/2"/>
</dbReference>
<dbReference type="STRING" id="8496.A0A151P8D1"/>
<organism evidence="1 2">
    <name type="scientific">Alligator mississippiensis</name>
    <name type="common">American alligator</name>
    <dbReference type="NCBI Taxonomy" id="8496"/>
    <lineage>
        <taxon>Eukaryota</taxon>
        <taxon>Metazoa</taxon>
        <taxon>Chordata</taxon>
        <taxon>Craniata</taxon>
        <taxon>Vertebrata</taxon>
        <taxon>Euteleostomi</taxon>
        <taxon>Archelosauria</taxon>
        <taxon>Archosauria</taxon>
        <taxon>Crocodylia</taxon>
        <taxon>Alligatoridae</taxon>
        <taxon>Alligatorinae</taxon>
        <taxon>Alligator</taxon>
    </lineage>
</organism>
<proteinExistence type="predicted"/>
<name>A0A151P8D1_ALLMI</name>